<organism evidence="1 2">
    <name type="scientific">Blepharisma stoltei</name>
    <dbReference type="NCBI Taxonomy" id="1481888"/>
    <lineage>
        <taxon>Eukaryota</taxon>
        <taxon>Sar</taxon>
        <taxon>Alveolata</taxon>
        <taxon>Ciliophora</taxon>
        <taxon>Postciliodesmatophora</taxon>
        <taxon>Heterotrichea</taxon>
        <taxon>Heterotrichida</taxon>
        <taxon>Blepharismidae</taxon>
        <taxon>Blepharisma</taxon>
    </lineage>
</organism>
<dbReference type="EMBL" id="CAJZBQ010000053">
    <property type="protein sequence ID" value="CAG9331149.1"/>
    <property type="molecule type" value="Genomic_DNA"/>
</dbReference>
<accession>A0AAU9KB53</accession>
<proteinExistence type="predicted"/>
<dbReference type="Proteomes" id="UP001162131">
    <property type="component" value="Unassembled WGS sequence"/>
</dbReference>
<dbReference type="AlphaFoldDB" id="A0AAU9KB53"/>
<name>A0AAU9KB53_9CILI</name>
<keyword evidence="2" id="KW-1185">Reference proteome</keyword>
<comment type="caution">
    <text evidence="1">The sequence shown here is derived from an EMBL/GenBank/DDBJ whole genome shotgun (WGS) entry which is preliminary data.</text>
</comment>
<gene>
    <name evidence="1" type="ORF">BSTOLATCC_MIC53228</name>
</gene>
<protein>
    <submittedName>
        <fullName evidence="1">Uncharacterized protein</fullName>
    </submittedName>
</protein>
<sequence length="107" mass="13545">MLIWRRYPIFGWLLYFSDIDDFSKEEDYFKPKSIHREQFVQTFYHMFLLKTFLAYLEQNWCKNRSSWWSKNTSLSIDWQIYQERRNFLEIDKKYLHIKTNLIWKVKA</sequence>
<evidence type="ECO:0000313" key="2">
    <source>
        <dbReference type="Proteomes" id="UP001162131"/>
    </source>
</evidence>
<reference evidence="1" key="1">
    <citation type="submission" date="2021-09" db="EMBL/GenBank/DDBJ databases">
        <authorList>
            <consortium name="AG Swart"/>
            <person name="Singh M."/>
            <person name="Singh A."/>
            <person name="Seah K."/>
            <person name="Emmerich C."/>
        </authorList>
    </citation>
    <scope>NUCLEOTIDE SEQUENCE</scope>
    <source>
        <strain evidence="1">ATCC30299</strain>
    </source>
</reference>
<evidence type="ECO:0000313" key="1">
    <source>
        <dbReference type="EMBL" id="CAG9331149.1"/>
    </source>
</evidence>